<evidence type="ECO:0000313" key="3">
    <source>
        <dbReference type="Proteomes" id="UP000014523"/>
    </source>
</evidence>
<dbReference type="PROSITE" id="PS51257">
    <property type="entry name" value="PROKAR_LIPOPROTEIN"/>
    <property type="match status" value="1"/>
</dbReference>
<sequence length="149" mass="17034">MSLNQKIGWRCYFKHWVIAMGLLLITAISCSLMQYLLGIDIFGFIVFAFIGSLSLIFSSLFAWLQLETGNSYFSTGVFVGFLSVYLVLYIYLDLTVSIDWAAVSAGEIQLTWYQKMLKSDLAFWIAFLFPFIVSVMHFSIRSRATKSKN</sequence>
<keyword evidence="1" id="KW-0812">Transmembrane</keyword>
<reference evidence="2 3" key="1">
    <citation type="submission" date="2013-06" db="EMBL/GenBank/DDBJ databases">
        <title>The Genome Sequence of Acinetobacter gyllenbergii CIP 110306.</title>
        <authorList>
            <consortium name="The Broad Institute Genome Sequencing Platform"/>
            <consortium name="The Broad Institute Genome Sequencing Center for Infectious Disease"/>
            <person name="Cerqueira G."/>
            <person name="Feldgarden M."/>
            <person name="Courvalin P."/>
            <person name="Perichon B."/>
            <person name="Grillot-Courvalin C."/>
            <person name="Clermont D."/>
            <person name="Rocha E."/>
            <person name="Yoon E.-J."/>
            <person name="Nemec A."/>
            <person name="Young S.K."/>
            <person name="Zeng Q."/>
            <person name="Gargeya S."/>
            <person name="Fitzgerald M."/>
            <person name="Abouelleil A."/>
            <person name="Alvarado L."/>
            <person name="Berlin A.M."/>
            <person name="Chapman S.B."/>
            <person name="Dewar J."/>
            <person name="Goldberg J."/>
            <person name="Griggs A."/>
            <person name="Gujja S."/>
            <person name="Hansen M."/>
            <person name="Howarth C."/>
            <person name="Imamovic A."/>
            <person name="Larimer J."/>
            <person name="McCowan C."/>
            <person name="Murphy C."/>
            <person name="Pearson M."/>
            <person name="Priest M."/>
            <person name="Roberts A."/>
            <person name="Saif S."/>
            <person name="Shea T."/>
            <person name="Sykes S."/>
            <person name="Wortman J."/>
            <person name="Nusbaum C."/>
            <person name="Birren B."/>
        </authorList>
    </citation>
    <scope>NUCLEOTIDE SEQUENCE [LARGE SCALE GENOMIC DNA]</scope>
    <source>
        <strain evidence="2 3">CIP 110306</strain>
    </source>
</reference>
<gene>
    <name evidence="2" type="ORF">F957_03276</name>
</gene>
<keyword evidence="1" id="KW-0472">Membrane</keyword>
<name>A0A829HEN5_9GAMM</name>
<organism evidence="2 3">
    <name type="scientific">Acinetobacter gyllenbergii CIP 110306 = MTCC 11365</name>
    <dbReference type="NCBI Taxonomy" id="1217657"/>
    <lineage>
        <taxon>Bacteria</taxon>
        <taxon>Pseudomonadati</taxon>
        <taxon>Pseudomonadota</taxon>
        <taxon>Gammaproteobacteria</taxon>
        <taxon>Moraxellales</taxon>
        <taxon>Moraxellaceae</taxon>
        <taxon>Acinetobacter</taxon>
    </lineage>
</organism>
<keyword evidence="3" id="KW-1185">Reference proteome</keyword>
<feature type="transmembrane region" description="Helical" evidence="1">
    <location>
        <begin position="121"/>
        <end position="140"/>
    </location>
</feature>
<accession>A0A829HEN5</accession>
<feature type="transmembrane region" description="Helical" evidence="1">
    <location>
        <begin position="41"/>
        <end position="64"/>
    </location>
</feature>
<evidence type="ECO:0000256" key="1">
    <source>
        <dbReference type="SAM" id="Phobius"/>
    </source>
</evidence>
<protein>
    <submittedName>
        <fullName evidence="2">Uncharacterized protein</fullName>
    </submittedName>
</protein>
<proteinExistence type="predicted"/>
<dbReference type="RefSeq" id="WP_016660520.1">
    <property type="nucleotide sequence ID" value="NZ_ASQH01000014.1"/>
</dbReference>
<comment type="caution">
    <text evidence="2">The sequence shown here is derived from an EMBL/GenBank/DDBJ whole genome shotgun (WGS) entry which is preliminary data.</text>
</comment>
<evidence type="ECO:0000313" key="2">
    <source>
        <dbReference type="EMBL" id="EPF75080.1"/>
    </source>
</evidence>
<dbReference type="AlphaFoldDB" id="A0A829HEN5"/>
<feature type="transmembrane region" description="Helical" evidence="1">
    <location>
        <begin position="71"/>
        <end position="92"/>
    </location>
</feature>
<feature type="transmembrane region" description="Helical" evidence="1">
    <location>
        <begin position="12"/>
        <end position="35"/>
    </location>
</feature>
<keyword evidence="1" id="KW-1133">Transmembrane helix</keyword>
<dbReference type="EMBL" id="ATGG01000027">
    <property type="protein sequence ID" value="EPF75080.1"/>
    <property type="molecule type" value="Genomic_DNA"/>
</dbReference>
<dbReference type="Proteomes" id="UP000014523">
    <property type="component" value="Unassembled WGS sequence"/>
</dbReference>